<accession>A0A0G4I1A7</accession>
<evidence type="ECO:0000313" key="2">
    <source>
        <dbReference type="EMBL" id="CEM50665.1"/>
    </source>
</evidence>
<dbReference type="SUPFAM" id="SSF48403">
    <property type="entry name" value="Ankyrin repeat"/>
    <property type="match status" value="1"/>
</dbReference>
<protein>
    <submittedName>
        <fullName evidence="2">Uncharacterized protein</fullName>
    </submittedName>
</protein>
<feature type="repeat" description="ANK" evidence="1">
    <location>
        <begin position="90"/>
        <end position="122"/>
    </location>
</feature>
<proteinExistence type="predicted"/>
<gene>
    <name evidence="2" type="ORF">Cvel_10102</name>
</gene>
<dbReference type="AlphaFoldDB" id="A0A0G4I1A7"/>
<name>A0A0G4I1A7_9ALVE</name>
<dbReference type="PROSITE" id="PS50297">
    <property type="entry name" value="ANK_REP_REGION"/>
    <property type="match status" value="1"/>
</dbReference>
<reference evidence="2" key="1">
    <citation type="submission" date="2014-11" db="EMBL/GenBank/DDBJ databases">
        <authorList>
            <person name="Otto D Thomas"/>
            <person name="Naeem Raeece"/>
        </authorList>
    </citation>
    <scope>NUCLEOTIDE SEQUENCE</scope>
</reference>
<feature type="non-terminal residue" evidence="2">
    <location>
        <position position="340"/>
    </location>
</feature>
<organism evidence="2">
    <name type="scientific">Chromera velia CCMP2878</name>
    <dbReference type="NCBI Taxonomy" id="1169474"/>
    <lineage>
        <taxon>Eukaryota</taxon>
        <taxon>Sar</taxon>
        <taxon>Alveolata</taxon>
        <taxon>Colpodellida</taxon>
        <taxon>Chromeraceae</taxon>
        <taxon>Chromera</taxon>
    </lineage>
</organism>
<evidence type="ECO:0000256" key="1">
    <source>
        <dbReference type="PROSITE-ProRule" id="PRU00023"/>
    </source>
</evidence>
<keyword evidence="1" id="KW-0040">ANK repeat</keyword>
<dbReference type="EMBL" id="CDMZ01004720">
    <property type="protein sequence ID" value="CEM50665.1"/>
    <property type="molecule type" value="Genomic_DNA"/>
</dbReference>
<dbReference type="PROSITE" id="PS50088">
    <property type="entry name" value="ANK_REPEAT"/>
    <property type="match status" value="1"/>
</dbReference>
<sequence>MSRLVRIDSDVFGACEDAVVRALKGEVGINEWVSPIEGMPAMTPLMIAVQFRQWDAQRRRHLQTGVSLSNDHVRGLIDAGADVNSRTEIEGVSVLALAGKYGDRETVDLLVKAGADVSACDANGTPVFEGVLEVGDPAKMKILIDAGVPLNTRRPFFITPFGRSIGSFNAAESQIVGRHPHASWKMLGTPTEERFVGTFQLYFRAGGRLNDMVLRILSTMTKTVNPGAPAKDRLLHALATALVGTSPQPPFDPLPKKTIARRQEGARLQEVRGTTLLSEEEMNQRLNELQGRKTNGRWIPTAEKFAEVFYGPPIRGVAAMSDEQLRAECEALGILQSGAV</sequence>
<dbReference type="SMART" id="SM00248">
    <property type="entry name" value="ANK"/>
    <property type="match status" value="3"/>
</dbReference>
<dbReference type="Gene3D" id="1.25.40.20">
    <property type="entry name" value="Ankyrin repeat-containing domain"/>
    <property type="match status" value="1"/>
</dbReference>
<dbReference type="InterPro" id="IPR036770">
    <property type="entry name" value="Ankyrin_rpt-contain_sf"/>
</dbReference>
<dbReference type="InterPro" id="IPR002110">
    <property type="entry name" value="Ankyrin_rpt"/>
</dbReference>